<keyword evidence="1 3" id="KW-0853">WD repeat</keyword>
<dbReference type="InterPro" id="IPR015943">
    <property type="entry name" value="WD40/YVTN_repeat-like_dom_sf"/>
</dbReference>
<dbReference type="Gene3D" id="2.130.10.10">
    <property type="entry name" value="YVTN repeat-like/Quinoprotein amine dehydrogenase"/>
    <property type="match status" value="1"/>
</dbReference>
<dbReference type="EMBL" id="CM017325">
    <property type="protein sequence ID" value="KAE8055088.1"/>
    <property type="molecule type" value="Genomic_DNA"/>
</dbReference>
<feature type="repeat" description="WD" evidence="3">
    <location>
        <begin position="418"/>
        <end position="451"/>
    </location>
</feature>
<dbReference type="InterPro" id="IPR040324">
    <property type="entry name" value="WDR44/Dgr2"/>
</dbReference>
<evidence type="ECO:0000313" key="5">
    <source>
        <dbReference type="Proteomes" id="UP000327013"/>
    </source>
</evidence>
<feature type="repeat" description="WD" evidence="3">
    <location>
        <begin position="378"/>
        <end position="418"/>
    </location>
</feature>
<feature type="repeat" description="WD" evidence="3">
    <location>
        <begin position="562"/>
        <end position="594"/>
    </location>
</feature>
<keyword evidence="2" id="KW-0677">Repeat</keyword>
<dbReference type="Pfam" id="PF00400">
    <property type="entry name" value="WD40"/>
    <property type="match status" value="4"/>
</dbReference>
<dbReference type="PANTHER" id="PTHR14221:SF5">
    <property type="entry name" value="TRANSDUCIN_WD40 REPEAT-LIKE SUPERFAMILY PROTEIN"/>
    <property type="match status" value="1"/>
</dbReference>
<name>A0A5N6R2D4_9ROSI</name>
<dbReference type="Proteomes" id="UP000327013">
    <property type="component" value="Chromosome 5"/>
</dbReference>
<sequence length="746" mass="83018">MMGSYSEEEEDQFYDTREEISSVPDWDLDRSGDCSSSIGHPGSVSGGFGYEIWIKNPESVQERRHRFLKCMGLSVDWNSVMREDLGDGLDDIMEVGIDRIMENSGAVLRTSGFDEGFSLSQSTKCTISDKVLESLENGASEDNFVFTIKNLDDGTEFLVDELGQNGMHSRLREVGSNRAVSFEEFQKNFGPSSLIHHHLRKEVDETRYSVDEKKKVKKGWLKTLGAAVCIVDTAALRPAGNLEPTLGTGMHRVRVHSYRKRSKELSSLYAGQEFLAHEGSILTMKFSLDGRYLASAGKDGVVRVWMVIEAERSDNFNVPEIDPSCTYFTMNHLSELAPLDVDKGKLGKMDKLRKSSDSACVILPPKVFQILEKPLHEFQGHSDDILDLSWSRKGFLLSSSVDKTVRLWQVGSDRCLRIFSHNNYVTCVDFNPVDDNYFISGSIDGKVRIWETVGCKVVDYIDTREIVTAACYHPDGKGGIVGTMTGSCLFYDITDNHLQLDAQIYLQGKKKSPGKRITGFQFSPSDPSKVMVSSADSVVRILSGVDVICKFRGLRNAGSQISASFTSDGKHIVSATEDSNVYVWNFMSQDRPSSRAKTIWHSESFHSLNAFVAIPWCGIQTTSGTHLSPTLSADIWGSVKNGSKHCNFDENSDQKMPLSSPDCFSLSRGFLLESLPRGTATWPEEKLSNPSPVTISPAMCKSEYKILKSACQGMFSSPHMWGHVFVTAGWDGRIRTYHNYGLPGRS</sequence>
<dbReference type="PROSITE" id="PS50294">
    <property type="entry name" value="WD_REPEATS_REGION"/>
    <property type="match status" value="3"/>
</dbReference>
<dbReference type="PRINTS" id="PR00320">
    <property type="entry name" value="GPROTEINBRPT"/>
</dbReference>
<dbReference type="PANTHER" id="PTHR14221">
    <property type="entry name" value="WD REPEAT DOMAIN 44"/>
    <property type="match status" value="1"/>
</dbReference>
<reference evidence="4 5" key="1">
    <citation type="submission" date="2019-06" db="EMBL/GenBank/DDBJ databases">
        <title>A chromosomal-level reference genome of Carpinus fangiana (Coryloideae, Betulaceae).</title>
        <authorList>
            <person name="Yang X."/>
            <person name="Wang Z."/>
            <person name="Zhang L."/>
            <person name="Hao G."/>
            <person name="Liu J."/>
            <person name="Yang Y."/>
        </authorList>
    </citation>
    <scope>NUCLEOTIDE SEQUENCE [LARGE SCALE GENOMIC DNA]</scope>
    <source>
        <strain evidence="4">Cfa_2016G</strain>
        <tissue evidence="4">Leaf</tissue>
    </source>
</reference>
<dbReference type="OrthoDB" id="408728at2759"/>
<accession>A0A5N6R2D4</accession>
<protein>
    <submittedName>
        <fullName evidence="4">Uncharacterized protein</fullName>
    </submittedName>
</protein>
<dbReference type="EMBL" id="CM017325">
    <property type="protein sequence ID" value="KAE8055089.1"/>
    <property type="molecule type" value="Genomic_DNA"/>
</dbReference>
<keyword evidence="5" id="KW-1185">Reference proteome</keyword>
<feature type="repeat" description="WD" evidence="3">
    <location>
        <begin position="274"/>
        <end position="305"/>
    </location>
</feature>
<dbReference type="PROSITE" id="PS50082">
    <property type="entry name" value="WD_REPEATS_2"/>
    <property type="match status" value="4"/>
</dbReference>
<dbReference type="InterPro" id="IPR001680">
    <property type="entry name" value="WD40_rpt"/>
</dbReference>
<evidence type="ECO:0000256" key="3">
    <source>
        <dbReference type="PROSITE-ProRule" id="PRU00221"/>
    </source>
</evidence>
<dbReference type="InterPro" id="IPR020472">
    <property type="entry name" value="WD40_PAC1"/>
</dbReference>
<evidence type="ECO:0000256" key="1">
    <source>
        <dbReference type="ARBA" id="ARBA00022574"/>
    </source>
</evidence>
<organism evidence="4 5">
    <name type="scientific">Carpinus fangiana</name>
    <dbReference type="NCBI Taxonomy" id="176857"/>
    <lineage>
        <taxon>Eukaryota</taxon>
        <taxon>Viridiplantae</taxon>
        <taxon>Streptophyta</taxon>
        <taxon>Embryophyta</taxon>
        <taxon>Tracheophyta</taxon>
        <taxon>Spermatophyta</taxon>
        <taxon>Magnoliopsida</taxon>
        <taxon>eudicotyledons</taxon>
        <taxon>Gunneridae</taxon>
        <taxon>Pentapetalae</taxon>
        <taxon>rosids</taxon>
        <taxon>fabids</taxon>
        <taxon>Fagales</taxon>
        <taxon>Betulaceae</taxon>
        <taxon>Carpinus</taxon>
    </lineage>
</organism>
<evidence type="ECO:0000313" key="4">
    <source>
        <dbReference type="EMBL" id="KAE8055089.1"/>
    </source>
</evidence>
<gene>
    <name evidence="4" type="ORF">FH972_011950</name>
</gene>
<evidence type="ECO:0000256" key="2">
    <source>
        <dbReference type="ARBA" id="ARBA00022737"/>
    </source>
</evidence>
<dbReference type="InterPro" id="IPR036322">
    <property type="entry name" value="WD40_repeat_dom_sf"/>
</dbReference>
<dbReference type="SMART" id="SM00320">
    <property type="entry name" value="WD40"/>
    <property type="match status" value="7"/>
</dbReference>
<proteinExistence type="predicted"/>
<dbReference type="SUPFAM" id="SSF50978">
    <property type="entry name" value="WD40 repeat-like"/>
    <property type="match status" value="1"/>
</dbReference>
<dbReference type="AlphaFoldDB" id="A0A5N6R2D4"/>